<feature type="transmembrane region" description="Helical" evidence="6">
    <location>
        <begin position="128"/>
        <end position="150"/>
    </location>
</feature>
<keyword evidence="4 6" id="KW-1133">Transmembrane helix</keyword>
<feature type="transmembrane region" description="Helical" evidence="6">
    <location>
        <begin position="254"/>
        <end position="278"/>
    </location>
</feature>
<dbReference type="InterPro" id="IPR020846">
    <property type="entry name" value="MFS_dom"/>
</dbReference>
<feature type="transmembrane region" description="Helical" evidence="6">
    <location>
        <begin position="462"/>
        <end position="481"/>
    </location>
</feature>
<reference evidence="8 9" key="1">
    <citation type="submission" date="2019-04" db="EMBL/GenBank/DDBJ databases">
        <title>Friends and foes A comparative genomics study of 23 Aspergillus species from section Flavi.</title>
        <authorList>
            <consortium name="DOE Joint Genome Institute"/>
            <person name="Kjaerbolling I."/>
            <person name="Vesth T."/>
            <person name="Frisvad J.C."/>
            <person name="Nybo J.L."/>
            <person name="Theobald S."/>
            <person name="Kildgaard S."/>
            <person name="Isbrandt T."/>
            <person name="Kuo A."/>
            <person name="Sato A."/>
            <person name="Lyhne E.K."/>
            <person name="Kogle M.E."/>
            <person name="Wiebenga A."/>
            <person name="Kun R.S."/>
            <person name="Lubbers R.J."/>
            <person name="Makela M.R."/>
            <person name="Barry K."/>
            <person name="Chovatia M."/>
            <person name="Clum A."/>
            <person name="Daum C."/>
            <person name="Haridas S."/>
            <person name="He G."/>
            <person name="LaButti K."/>
            <person name="Lipzen A."/>
            <person name="Mondo S."/>
            <person name="Riley R."/>
            <person name="Salamov A."/>
            <person name="Simmons B.A."/>
            <person name="Magnuson J.K."/>
            <person name="Henrissat B."/>
            <person name="Mortensen U.H."/>
            <person name="Larsen T.O."/>
            <person name="Devries R.P."/>
            <person name="Grigoriev I.V."/>
            <person name="Machida M."/>
            <person name="Baker S.E."/>
            <person name="Andersen M.R."/>
        </authorList>
    </citation>
    <scope>NUCLEOTIDE SEQUENCE [LARGE SCALE GENOMIC DNA]</scope>
    <source>
        <strain evidence="8 9">CBS 117626</strain>
    </source>
</reference>
<feature type="transmembrane region" description="Helical" evidence="6">
    <location>
        <begin position="326"/>
        <end position="345"/>
    </location>
</feature>
<keyword evidence="2" id="KW-0813">Transport</keyword>
<dbReference type="PANTHER" id="PTHR23511">
    <property type="entry name" value="SYNAPTIC VESICLE GLYCOPROTEIN 2"/>
    <property type="match status" value="1"/>
</dbReference>
<dbReference type="InterPro" id="IPR036259">
    <property type="entry name" value="MFS_trans_sf"/>
</dbReference>
<evidence type="ECO:0000256" key="1">
    <source>
        <dbReference type="ARBA" id="ARBA00004141"/>
    </source>
</evidence>
<comment type="subcellular location">
    <subcellularLocation>
        <location evidence="1">Membrane</location>
        <topology evidence="1">Multi-pass membrane protein</topology>
    </subcellularLocation>
</comment>
<feature type="transmembrane region" description="Helical" evidence="6">
    <location>
        <begin position="493"/>
        <end position="509"/>
    </location>
</feature>
<keyword evidence="5 6" id="KW-0472">Membrane</keyword>
<evidence type="ECO:0000256" key="6">
    <source>
        <dbReference type="SAM" id="Phobius"/>
    </source>
</evidence>
<dbReference type="InterPro" id="IPR005828">
    <property type="entry name" value="MFS_sugar_transport-like"/>
</dbReference>
<proteinExistence type="predicted"/>
<keyword evidence="9" id="KW-1185">Reference proteome</keyword>
<feature type="transmembrane region" description="Helical" evidence="6">
    <location>
        <begin position="219"/>
        <end position="242"/>
    </location>
</feature>
<evidence type="ECO:0000256" key="3">
    <source>
        <dbReference type="ARBA" id="ARBA00022692"/>
    </source>
</evidence>
<gene>
    <name evidence="8" type="ORF">BDV40DRAFT_311020</name>
</gene>
<evidence type="ECO:0000313" key="8">
    <source>
        <dbReference type="EMBL" id="KAE8164293.1"/>
    </source>
</evidence>
<feature type="transmembrane region" description="Helical" evidence="6">
    <location>
        <begin position="548"/>
        <end position="567"/>
    </location>
</feature>
<feature type="domain" description="Major facilitator superfamily (MFS) profile" evidence="7">
    <location>
        <begin position="130"/>
        <end position="602"/>
    </location>
</feature>
<dbReference type="OrthoDB" id="4139357at2759"/>
<dbReference type="Pfam" id="PF00083">
    <property type="entry name" value="Sugar_tr"/>
    <property type="match status" value="1"/>
</dbReference>
<keyword evidence="3 6" id="KW-0812">Transmembrane</keyword>
<feature type="transmembrane region" description="Helical" evidence="6">
    <location>
        <begin position="408"/>
        <end position="429"/>
    </location>
</feature>
<dbReference type="GO" id="GO:0022857">
    <property type="term" value="F:transmembrane transporter activity"/>
    <property type="evidence" value="ECO:0007669"/>
    <property type="project" value="InterPro"/>
</dbReference>
<dbReference type="Proteomes" id="UP000326950">
    <property type="component" value="Unassembled WGS sequence"/>
</dbReference>
<dbReference type="GO" id="GO:0016020">
    <property type="term" value="C:membrane"/>
    <property type="evidence" value="ECO:0007669"/>
    <property type="project" value="UniProtKB-SubCell"/>
</dbReference>
<feature type="transmembrane region" description="Helical" evidence="6">
    <location>
        <begin position="579"/>
        <end position="598"/>
    </location>
</feature>
<accession>A0A5N6V0M5</accession>
<feature type="transmembrane region" description="Helical" evidence="6">
    <location>
        <begin position="196"/>
        <end position="213"/>
    </location>
</feature>
<sequence length="607" mass="65133">MSISAGLLMASMHAKPCDIVCIDIIWSAPVNSFSLGTIMAGEIPQSPNDDRNAERNIEAQSAFASTLVVDVEKSLHGKGAGSSQPYISPNGISVSTPTNQAGKNAVYAAKVQLLNQALVDMKMGLYQWVLFIITSVGWFLDSFWMMSFVIIAPSASNEAQFFFSGDKSSYLFVSLAVGLTAGATAWPWMSDVLGRRWIFTSTIVLMCMGGLVGAGMPSFTGLCVVGFVVGFAVAGNQLVDAIILIESLPASHQFLVTVQGAFWGLGQLVSAAVGWAFIAGYTCGTGPDAISTSQALSTHSSRAESSTHSSQSSTSCHYVSNKGWRYVWWTFGCITLFLYLCRFVFPFRETPKYLLSKRRDAEAAQLVTDMATYSKRRTWLSETSFARVNSTIDATDSRRTPRLRSLVFALRPTGLPILCLLWALTGLTFPLHKASLTTYLAATHDLSPITPSTVTTNYLYSHYLYTSLCAIPGPIAAGMLIQTNLLGRKRTGSAIALLTGLFMLLATLARSRNALLAFECILSFLQFAGLAVLTTYTVEIFAAPVRGFGVGVMGFFWGLFGLVAMIVNTFAGEAVAGGAAVWFCGAVWVVLSGAWLGVPETKGSAAA</sequence>
<evidence type="ECO:0000313" key="9">
    <source>
        <dbReference type="Proteomes" id="UP000326950"/>
    </source>
</evidence>
<dbReference type="SUPFAM" id="SSF103473">
    <property type="entry name" value="MFS general substrate transporter"/>
    <property type="match status" value="1"/>
</dbReference>
<organism evidence="8 9">
    <name type="scientific">Aspergillus tamarii</name>
    <dbReference type="NCBI Taxonomy" id="41984"/>
    <lineage>
        <taxon>Eukaryota</taxon>
        <taxon>Fungi</taxon>
        <taxon>Dikarya</taxon>
        <taxon>Ascomycota</taxon>
        <taxon>Pezizomycotina</taxon>
        <taxon>Eurotiomycetes</taxon>
        <taxon>Eurotiomycetidae</taxon>
        <taxon>Eurotiales</taxon>
        <taxon>Aspergillaceae</taxon>
        <taxon>Aspergillus</taxon>
        <taxon>Aspergillus subgen. Circumdati</taxon>
    </lineage>
</organism>
<dbReference type="AlphaFoldDB" id="A0A5N6V0M5"/>
<feature type="transmembrane region" description="Helical" evidence="6">
    <location>
        <begin position="170"/>
        <end position="189"/>
    </location>
</feature>
<name>A0A5N6V0M5_ASPTM</name>
<dbReference type="PANTHER" id="PTHR23511:SF5">
    <property type="entry name" value="MAJOR FACILITATOR-TYPE TRANSPORTER HXNZ-RELATED"/>
    <property type="match status" value="1"/>
</dbReference>
<evidence type="ECO:0000259" key="7">
    <source>
        <dbReference type="PROSITE" id="PS50850"/>
    </source>
</evidence>
<evidence type="ECO:0000256" key="2">
    <source>
        <dbReference type="ARBA" id="ARBA00022448"/>
    </source>
</evidence>
<dbReference type="PROSITE" id="PS50850">
    <property type="entry name" value="MFS"/>
    <property type="match status" value="1"/>
</dbReference>
<dbReference type="Gene3D" id="1.20.1250.20">
    <property type="entry name" value="MFS general substrate transporter like domains"/>
    <property type="match status" value="1"/>
</dbReference>
<protein>
    <submittedName>
        <fullName evidence="8">Major facilitator superfamily domain-containing protein</fullName>
    </submittedName>
</protein>
<evidence type="ECO:0000256" key="4">
    <source>
        <dbReference type="ARBA" id="ARBA00022989"/>
    </source>
</evidence>
<feature type="transmembrane region" description="Helical" evidence="6">
    <location>
        <begin position="515"/>
        <end position="536"/>
    </location>
</feature>
<dbReference type="EMBL" id="ML738609">
    <property type="protein sequence ID" value="KAE8164293.1"/>
    <property type="molecule type" value="Genomic_DNA"/>
</dbReference>
<evidence type="ECO:0000256" key="5">
    <source>
        <dbReference type="ARBA" id="ARBA00023136"/>
    </source>
</evidence>